<name>A0ABQ3Z1H0_9ACTN</name>
<dbReference type="Proteomes" id="UP000637628">
    <property type="component" value="Unassembled WGS sequence"/>
</dbReference>
<feature type="transmembrane region" description="Helical" evidence="1">
    <location>
        <begin position="15"/>
        <end position="36"/>
    </location>
</feature>
<evidence type="ECO:0000256" key="1">
    <source>
        <dbReference type="SAM" id="Phobius"/>
    </source>
</evidence>
<accession>A0ABQ3Z1H0</accession>
<sequence length="81" mass="8940">MTQPKPRVEPLDPPMVPFAAAGLAAFAIAALIVLLADGPDRWLRICVAGFLVGIPGLTTMIIHDRHRKQRRSISHAEFREN</sequence>
<keyword evidence="1" id="KW-0812">Transmembrane</keyword>
<evidence type="ECO:0000313" key="2">
    <source>
        <dbReference type="EMBL" id="GIE03646.1"/>
    </source>
</evidence>
<evidence type="ECO:0000313" key="3">
    <source>
        <dbReference type="Proteomes" id="UP000637628"/>
    </source>
</evidence>
<comment type="caution">
    <text evidence="2">The sequence shown here is derived from an EMBL/GenBank/DDBJ whole genome shotgun (WGS) entry which is preliminary data.</text>
</comment>
<organism evidence="2 3">
    <name type="scientific">Paractinoplanes durhamensis</name>
    <dbReference type="NCBI Taxonomy" id="113563"/>
    <lineage>
        <taxon>Bacteria</taxon>
        <taxon>Bacillati</taxon>
        <taxon>Actinomycetota</taxon>
        <taxon>Actinomycetes</taxon>
        <taxon>Micromonosporales</taxon>
        <taxon>Micromonosporaceae</taxon>
        <taxon>Paractinoplanes</taxon>
    </lineage>
</organism>
<proteinExistence type="predicted"/>
<dbReference type="EMBL" id="BOML01000038">
    <property type="protein sequence ID" value="GIE03646.1"/>
    <property type="molecule type" value="Genomic_DNA"/>
</dbReference>
<keyword evidence="1" id="KW-1133">Transmembrane helix</keyword>
<protein>
    <recommendedName>
        <fullName evidence="4">DUF2530 domain-containing protein</fullName>
    </recommendedName>
</protein>
<keyword evidence="3" id="KW-1185">Reference proteome</keyword>
<feature type="transmembrane region" description="Helical" evidence="1">
    <location>
        <begin position="42"/>
        <end position="62"/>
    </location>
</feature>
<evidence type="ECO:0008006" key="4">
    <source>
        <dbReference type="Google" id="ProtNLM"/>
    </source>
</evidence>
<dbReference type="Pfam" id="PF10745">
    <property type="entry name" value="DUF2530"/>
    <property type="match status" value="1"/>
</dbReference>
<reference evidence="2 3" key="1">
    <citation type="submission" date="2021-01" db="EMBL/GenBank/DDBJ databases">
        <title>Whole genome shotgun sequence of Actinoplanes durhamensis NBRC 14914.</title>
        <authorList>
            <person name="Komaki H."/>
            <person name="Tamura T."/>
        </authorList>
    </citation>
    <scope>NUCLEOTIDE SEQUENCE [LARGE SCALE GENOMIC DNA]</scope>
    <source>
        <strain evidence="2 3">NBRC 14914</strain>
    </source>
</reference>
<keyword evidence="1" id="KW-0472">Membrane</keyword>
<dbReference type="InterPro" id="IPR019681">
    <property type="entry name" value="DUF2530"/>
</dbReference>
<gene>
    <name evidence="2" type="ORF">Adu01nite_49960</name>
</gene>